<sequence>MKELKVHTADGDTLLLLTLDVEGSDLEFFFKIPTLAILGGVSLLDDEATHQRKLQEKE</sequence>
<proteinExistence type="predicted"/>
<dbReference type="AlphaFoldDB" id="X1RRS0"/>
<dbReference type="EMBL" id="BARW01002262">
    <property type="protein sequence ID" value="GAI69656.1"/>
    <property type="molecule type" value="Genomic_DNA"/>
</dbReference>
<reference evidence="1" key="1">
    <citation type="journal article" date="2014" name="Front. Microbiol.">
        <title>High frequency of phylogenetically diverse reductive dehalogenase-homologous genes in deep subseafloor sedimentary metagenomes.</title>
        <authorList>
            <person name="Kawai M."/>
            <person name="Futagami T."/>
            <person name="Toyoda A."/>
            <person name="Takaki Y."/>
            <person name="Nishi S."/>
            <person name="Hori S."/>
            <person name="Arai W."/>
            <person name="Tsubouchi T."/>
            <person name="Morono Y."/>
            <person name="Uchiyama I."/>
            <person name="Ito T."/>
            <person name="Fujiyama A."/>
            <person name="Inagaki F."/>
            <person name="Takami H."/>
        </authorList>
    </citation>
    <scope>NUCLEOTIDE SEQUENCE</scope>
    <source>
        <strain evidence="1">Expedition CK06-06</strain>
    </source>
</reference>
<protein>
    <submittedName>
        <fullName evidence="1">Uncharacterized protein</fullName>
    </submittedName>
</protein>
<organism evidence="1">
    <name type="scientific">marine sediment metagenome</name>
    <dbReference type="NCBI Taxonomy" id="412755"/>
    <lineage>
        <taxon>unclassified sequences</taxon>
        <taxon>metagenomes</taxon>
        <taxon>ecological metagenomes</taxon>
    </lineage>
</organism>
<comment type="caution">
    <text evidence="1">The sequence shown here is derived from an EMBL/GenBank/DDBJ whole genome shotgun (WGS) entry which is preliminary data.</text>
</comment>
<evidence type="ECO:0000313" key="1">
    <source>
        <dbReference type="EMBL" id="GAI69656.1"/>
    </source>
</evidence>
<gene>
    <name evidence="1" type="ORF">S12H4_06436</name>
</gene>
<accession>X1RRS0</accession>
<name>X1RRS0_9ZZZZ</name>
<feature type="non-terminal residue" evidence="1">
    <location>
        <position position="58"/>
    </location>
</feature>